<evidence type="ECO:0000313" key="11">
    <source>
        <dbReference type="Proteomes" id="UP001180020"/>
    </source>
</evidence>
<keyword evidence="6 8" id="KW-0408">Iron</keyword>
<evidence type="ECO:0000256" key="8">
    <source>
        <dbReference type="PIRSR" id="PIRSR602401-1"/>
    </source>
</evidence>
<keyword evidence="5 9" id="KW-0560">Oxidoreductase</keyword>
<organism evidence="10 11">
    <name type="scientific">Acorus calamus</name>
    <name type="common">Sweet flag</name>
    <dbReference type="NCBI Taxonomy" id="4465"/>
    <lineage>
        <taxon>Eukaryota</taxon>
        <taxon>Viridiplantae</taxon>
        <taxon>Streptophyta</taxon>
        <taxon>Embryophyta</taxon>
        <taxon>Tracheophyta</taxon>
        <taxon>Spermatophyta</taxon>
        <taxon>Magnoliopsida</taxon>
        <taxon>Liliopsida</taxon>
        <taxon>Acoraceae</taxon>
        <taxon>Acorus</taxon>
    </lineage>
</organism>
<keyword evidence="11" id="KW-1185">Reference proteome</keyword>
<dbReference type="GO" id="GO:0005506">
    <property type="term" value="F:iron ion binding"/>
    <property type="evidence" value="ECO:0007669"/>
    <property type="project" value="InterPro"/>
</dbReference>
<evidence type="ECO:0000256" key="2">
    <source>
        <dbReference type="ARBA" id="ARBA00010617"/>
    </source>
</evidence>
<evidence type="ECO:0000256" key="5">
    <source>
        <dbReference type="ARBA" id="ARBA00023002"/>
    </source>
</evidence>
<proteinExistence type="inferred from homology"/>
<evidence type="ECO:0000256" key="4">
    <source>
        <dbReference type="ARBA" id="ARBA00022723"/>
    </source>
</evidence>
<keyword evidence="7 9" id="KW-0503">Monooxygenase</keyword>
<dbReference type="Gene3D" id="1.10.630.10">
    <property type="entry name" value="Cytochrome P450"/>
    <property type="match status" value="1"/>
</dbReference>
<dbReference type="InterPro" id="IPR036396">
    <property type="entry name" value="Cyt_P450_sf"/>
</dbReference>
<dbReference type="PROSITE" id="PS00086">
    <property type="entry name" value="CYTOCHROME_P450"/>
    <property type="match status" value="1"/>
</dbReference>
<dbReference type="AlphaFoldDB" id="A0AAV9DS02"/>
<dbReference type="SUPFAM" id="SSF48264">
    <property type="entry name" value="Cytochrome P450"/>
    <property type="match status" value="1"/>
</dbReference>
<evidence type="ECO:0000256" key="3">
    <source>
        <dbReference type="ARBA" id="ARBA00022617"/>
    </source>
</evidence>
<comment type="caution">
    <text evidence="10">The sequence shown here is derived from an EMBL/GenBank/DDBJ whole genome shotgun (WGS) entry which is preliminary data.</text>
</comment>
<protein>
    <submittedName>
        <fullName evidence="10">Cytochrome P450 93A1</fullName>
    </submittedName>
</protein>
<gene>
    <name evidence="10" type="primary">CYP93A1</name>
    <name evidence="10" type="ORF">QJS10_CPB11g00450</name>
</gene>
<reference evidence="10" key="2">
    <citation type="submission" date="2023-06" db="EMBL/GenBank/DDBJ databases">
        <authorList>
            <person name="Ma L."/>
            <person name="Liu K.-W."/>
            <person name="Li Z."/>
            <person name="Hsiao Y.-Y."/>
            <person name="Qi Y."/>
            <person name="Fu T."/>
            <person name="Tang G."/>
            <person name="Zhang D."/>
            <person name="Sun W.-H."/>
            <person name="Liu D.-K."/>
            <person name="Li Y."/>
            <person name="Chen G.-Z."/>
            <person name="Liu X.-D."/>
            <person name="Liao X.-Y."/>
            <person name="Jiang Y.-T."/>
            <person name="Yu X."/>
            <person name="Hao Y."/>
            <person name="Huang J."/>
            <person name="Zhao X.-W."/>
            <person name="Ke S."/>
            <person name="Chen Y.-Y."/>
            <person name="Wu W.-L."/>
            <person name="Hsu J.-L."/>
            <person name="Lin Y.-F."/>
            <person name="Huang M.-D."/>
            <person name="Li C.-Y."/>
            <person name="Huang L."/>
            <person name="Wang Z.-W."/>
            <person name="Zhao X."/>
            <person name="Zhong W.-Y."/>
            <person name="Peng D.-H."/>
            <person name="Ahmad S."/>
            <person name="Lan S."/>
            <person name="Zhang J.-S."/>
            <person name="Tsai W.-C."/>
            <person name="Van De Peer Y."/>
            <person name="Liu Z.-J."/>
        </authorList>
    </citation>
    <scope>NUCLEOTIDE SEQUENCE</scope>
    <source>
        <strain evidence="10">CP</strain>
        <tissue evidence="10">Leaves</tissue>
    </source>
</reference>
<name>A0AAV9DS02_ACOCL</name>
<dbReference type="PRINTS" id="PR00385">
    <property type="entry name" value="P450"/>
</dbReference>
<dbReference type="GO" id="GO:0016705">
    <property type="term" value="F:oxidoreductase activity, acting on paired donors, with incorporation or reduction of molecular oxygen"/>
    <property type="evidence" value="ECO:0007669"/>
    <property type="project" value="InterPro"/>
</dbReference>
<feature type="binding site" description="axial binding residue" evidence="8">
    <location>
        <position position="480"/>
    </location>
    <ligand>
        <name>heme</name>
        <dbReference type="ChEBI" id="CHEBI:30413"/>
    </ligand>
    <ligandPart>
        <name>Fe</name>
        <dbReference type="ChEBI" id="CHEBI:18248"/>
    </ligandPart>
</feature>
<dbReference type="GO" id="GO:0020037">
    <property type="term" value="F:heme binding"/>
    <property type="evidence" value="ECO:0007669"/>
    <property type="project" value="InterPro"/>
</dbReference>
<evidence type="ECO:0000256" key="9">
    <source>
        <dbReference type="RuleBase" id="RU000461"/>
    </source>
</evidence>
<sequence>MASGLAADMCALISNAWSWWWEARNRADELWRSILTVMVAMTIVFSYATSVKKRHRRDVQPGPPPGPRGLPLLGSLPFLRPDVHRHFAELGREYGPIFGLRMGSKQCVVVTSASLAKEVLHDHDATFANRDVPVAARVVSSGGLDVAWGGLDAPHWRPLRKLCTRELLNGASLDALRGMRRAELRRTVRELYGKAGDGARVNVGDVAFMCAVSVITRALWGGAPSLEGERRNDAVLREKMGEIMGLLGKPNVSDFFPVLAALDLQGVEQRTKRLMGWFDGMFDAIIEGRLRVIRGNKREGASGDFLDTLLRTMERGSSEVELTMDHIKGLLLDLLVGGSDTTSITMEWAMAELMHNPDKMKKAQDELHNVVGDDNIVEETHLPKLKYLDAVIKETLRLHPVTPLLIPRSPSKACIVGGHTVPKGTRVFINVWAIHRDSSMWENPLKFEPERFLVGADIGKGDFRGSNYGYAPFGSGRRMCLGISLAERILMYMMASLLHSFEWQVPDGVGEVELEEKMDIVLRKAKPLVTVPVPRLFDAKLYT</sequence>
<keyword evidence="4 8" id="KW-0479">Metal-binding</keyword>
<dbReference type="InterPro" id="IPR017972">
    <property type="entry name" value="Cyt_P450_CS"/>
</dbReference>
<comment type="similarity">
    <text evidence="2 9">Belongs to the cytochrome P450 family.</text>
</comment>
<evidence type="ECO:0000256" key="6">
    <source>
        <dbReference type="ARBA" id="ARBA00023004"/>
    </source>
</evidence>
<comment type="cofactor">
    <cofactor evidence="1 8">
        <name>heme</name>
        <dbReference type="ChEBI" id="CHEBI:30413"/>
    </cofactor>
</comment>
<keyword evidence="3 8" id="KW-0349">Heme</keyword>
<dbReference type="EMBL" id="JAUJYO010000011">
    <property type="protein sequence ID" value="KAK1303480.1"/>
    <property type="molecule type" value="Genomic_DNA"/>
</dbReference>
<dbReference type="PANTHER" id="PTHR47951">
    <property type="entry name" value="OS08G0547900 PROTEIN"/>
    <property type="match status" value="1"/>
</dbReference>
<dbReference type="Proteomes" id="UP001180020">
    <property type="component" value="Unassembled WGS sequence"/>
</dbReference>
<dbReference type="PANTHER" id="PTHR47951:SF3">
    <property type="entry name" value="CYTOCHROME P450, FAMILY 706, SUBFAMILY A, POLYPEPTIDE 4"/>
    <property type="match status" value="1"/>
</dbReference>
<accession>A0AAV9DS02</accession>
<dbReference type="InterPro" id="IPR002401">
    <property type="entry name" value="Cyt_P450_E_grp-I"/>
</dbReference>
<dbReference type="CDD" id="cd11073">
    <property type="entry name" value="CYP76-like"/>
    <property type="match status" value="1"/>
</dbReference>
<reference evidence="10" key="1">
    <citation type="journal article" date="2023" name="Nat. Commun.">
        <title>Diploid and tetraploid genomes of Acorus and the evolution of monocots.</title>
        <authorList>
            <person name="Ma L."/>
            <person name="Liu K.W."/>
            <person name="Li Z."/>
            <person name="Hsiao Y.Y."/>
            <person name="Qi Y."/>
            <person name="Fu T."/>
            <person name="Tang G.D."/>
            <person name="Zhang D."/>
            <person name="Sun W.H."/>
            <person name="Liu D.K."/>
            <person name="Li Y."/>
            <person name="Chen G.Z."/>
            <person name="Liu X.D."/>
            <person name="Liao X.Y."/>
            <person name="Jiang Y.T."/>
            <person name="Yu X."/>
            <person name="Hao Y."/>
            <person name="Huang J."/>
            <person name="Zhao X.W."/>
            <person name="Ke S."/>
            <person name="Chen Y.Y."/>
            <person name="Wu W.L."/>
            <person name="Hsu J.L."/>
            <person name="Lin Y.F."/>
            <person name="Huang M.D."/>
            <person name="Li C.Y."/>
            <person name="Huang L."/>
            <person name="Wang Z.W."/>
            <person name="Zhao X."/>
            <person name="Zhong W.Y."/>
            <person name="Peng D.H."/>
            <person name="Ahmad S."/>
            <person name="Lan S."/>
            <person name="Zhang J.S."/>
            <person name="Tsai W.C."/>
            <person name="Van de Peer Y."/>
            <person name="Liu Z.J."/>
        </authorList>
    </citation>
    <scope>NUCLEOTIDE SEQUENCE</scope>
    <source>
        <strain evidence="10">CP</strain>
    </source>
</reference>
<dbReference type="InterPro" id="IPR001128">
    <property type="entry name" value="Cyt_P450"/>
</dbReference>
<dbReference type="PRINTS" id="PR00463">
    <property type="entry name" value="EP450I"/>
</dbReference>
<evidence type="ECO:0000256" key="1">
    <source>
        <dbReference type="ARBA" id="ARBA00001971"/>
    </source>
</evidence>
<evidence type="ECO:0000313" key="10">
    <source>
        <dbReference type="EMBL" id="KAK1303480.1"/>
    </source>
</evidence>
<dbReference type="Pfam" id="PF00067">
    <property type="entry name" value="p450"/>
    <property type="match status" value="1"/>
</dbReference>
<evidence type="ECO:0000256" key="7">
    <source>
        <dbReference type="ARBA" id="ARBA00023033"/>
    </source>
</evidence>
<dbReference type="GO" id="GO:0004497">
    <property type="term" value="F:monooxygenase activity"/>
    <property type="evidence" value="ECO:0007669"/>
    <property type="project" value="UniProtKB-KW"/>
</dbReference>
<dbReference type="FunFam" id="1.10.630.10:FF:000126">
    <property type="entry name" value="Predicted protein"/>
    <property type="match status" value="1"/>
</dbReference>